<dbReference type="EMBL" id="QJKJ01016442">
    <property type="protein sequence ID" value="RDX60982.1"/>
    <property type="molecule type" value="Genomic_DNA"/>
</dbReference>
<dbReference type="Proteomes" id="UP000257109">
    <property type="component" value="Unassembled WGS sequence"/>
</dbReference>
<comment type="caution">
    <text evidence="2">The sequence shown here is derived from an EMBL/GenBank/DDBJ whole genome shotgun (WGS) entry which is preliminary data.</text>
</comment>
<name>A0A371E4L9_MUCPR</name>
<gene>
    <name evidence="2" type="ORF">CR513_60835</name>
</gene>
<sequence length="65" mass="7312">MNTTIQDLKAQIGQLTNTVSHLQSARELPQITPQPEPRPTDTDFELDVDSQMPQQDKPVPLPFLT</sequence>
<evidence type="ECO:0000313" key="2">
    <source>
        <dbReference type="EMBL" id="RDX60982.1"/>
    </source>
</evidence>
<reference evidence="2" key="1">
    <citation type="submission" date="2018-05" db="EMBL/GenBank/DDBJ databases">
        <title>Draft genome of Mucuna pruriens seed.</title>
        <authorList>
            <person name="Nnadi N.E."/>
            <person name="Vos R."/>
            <person name="Hasami M.H."/>
            <person name="Devisetty U.K."/>
            <person name="Aguiy J.C."/>
        </authorList>
    </citation>
    <scope>NUCLEOTIDE SEQUENCE [LARGE SCALE GENOMIC DNA]</scope>
    <source>
        <strain evidence="2">JCA_2017</strain>
    </source>
</reference>
<dbReference type="OrthoDB" id="1750494at2759"/>
<evidence type="ECO:0000313" key="3">
    <source>
        <dbReference type="Proteomes" id="UP000257109"/>
    </source>
</evidence>
<organism evidence="2 3">
    <name type="scientific">Mucuna pruriens</name>
    <name type="common">Velvet bean</name>
    <name type="synonym">Dolichos pruriens</name>
    <dbReference type="NCBI Taxonomy" id="157652"/>
    <lineage>
        <taxon>Eukaryota</taxon>
        <taxon>Viridiplantae</taxon>
        <taxon>Streptophyta</taxon>
        <taxon>Embryophyta</taxon>
        <taxon>Tracheophyta</taxon>
        <taxon>Spermatophyta</taxon>
        <taxon>Magnoliopsida</taxon>
        <taxon>eudicotyledons</taxon>
        <taxon>Gunneridae</taxon>
        <taxon>Pentapetalae</taxon>
        <taxon>rosids</taxon>
        <taxon>fabids</taxon>
        <taxon>Fabales</taxon>
        <taxon>Fabaceae</taxon>
        <taxon>Papilionoideae</taxon>
        <taxon>50 kb inversion clade</taxon>
        <taxon>NPAAA clade</taxon>
        <taxon>indigoferoid/millettioid clade</taxon>
        <taxon>Phaseoleae</taxon>
        <taxon>Mucuna</taxon>
    </lineage>
</organism>
<protein>
    <submittedName>
        <fullName evidence="2">Uncharacterized protein</fullName>
    </submittedName>
</protein>
<keyword evidence="3" id="KW-1185">Reference proteome</keyword>
<accession>A0A371E4L9</accession>
<feature type="region of interest" description="Disordered" evidence="1">
    <location>
        <begin position="24"/>
        <end position="65"/>
    </location>
</feature>
<proteinExistence type="predicted"/>
<feature type="non-terminal residue" evidence="2">
    <location>
        <position position="1"/>
    </location>
</feature>
<evidence type="ECO:0000256" key="1">
    <source>
        <dbReference type="SAM" id="MobiDB-lite"/>
    </source>
</evidence>
<dbReference type="AlphaFoldDB" id="A0A371E4L9"/>